<evidence type="ECO:0000256" key="1">
    <source>
        <dbReference type="SAM" id="SignalP"/>
    </source>
</evidence>
<dbReference type="InterPro" id="IPR011042">
    <property type="entry name" value="6-blade_b-propeller_TolB-like"/>
</dbReference>
<dbReference type="Proteomes" id="UP000002011">
    <property type="component" value="Chromosome"/>
</dbReference>
<accession>C6W1D2</accession>
<keyword evidence="1" id="KW-0732">Signal</keyword>
<name>C6W1D2_DYAFD</name>
<dbReference type="RefSeq" id="WP_015810246.1">
    <property type="nucleotide sequence ID" value="NC_013037.1"/>
</dbReference>
<sequence length="327" mass="35330">MKKSVLLLSAVIFSMFINACTDHSEPIPEPESLSSETFVSGLKHPIGLTHDDKGNLWTTEAGEDVGFNGTVSMISPTGVKTTFVTGLETLMREGSIEGLSHLEYHDGKLYFLHGSHGMLYTADVSTFTSGQTPVKLTDIKSEDIGSFVDSLGLTDPVNSNTYDFTFGPEGDMYIVDAGSNAVIKRDKTTGDLSLFAHFDNVAPDVEAVPTGIVFDGTKFLVSTLTGFPFAPNSAKIFQVDLSGNVNVYKSDFTTLTGVTLSVNNKPIVIQYGVFGAMGFEEKSGKVLDENGRTLFSGISQPTDIVRVGDKTFYLLSYLDGTITRLNY</sequence>
<dbReference type="eggNOG" id="COG2133">
    <property type="taxonomic scope" value="Bacteria"/>
</dbReference>
<keyword evidence="3" id="KW-1185">Reference proteome</keyword>
<dbReference type="HOGENOM" id="CLU_741313_0_0_10"/>
<evidence type="ECO:0008006" key="4">
    <source>
        <dbReference type="Google" id="ProtNLM"/>
    </source>
</evidence>
<dbReference type="STRING" id="471854.Dfer_0727"/>
<dbReference type="InterPro" id="IPR048031">
    <property type="entry name" value="ScyD/ScyE-like"/>
</dbReference>
<protein>
    <recommendedName>
        <fullName evidence="4">ScyD/ScyE family protein</fullName>
    </recommendedName>
</protein>
<feature type="chain" id="PRO_5002970934" description="ScyD/ScyE family protein" evidence="1">
    <location>
        <begin position="20"/>
        <end position="327"/>
    </location>
</feature>
<proteinExistence type="predicted"/>
<gene>
    <name evidence="2" type="ordered locus">Dfer_0727</name>
</gene>
<reference evidence="2 3" key="1">
    <citation type="journal article" date="2009" name="Stand. Genomic Sci.">
        <title>Complete genome sequence of Dyadobacter fermentans type strain (NS114).</title>
        <authorList>
            <person name="Lang E."/>
            <person name="Lapidus A."/>
            <person name="Chertkov O."/>
            <person name="Brettin T."/>
            <person name="Detter J.C."/>
            <person name="Han C."/>
            <person name="Copeland A."/>
            <person name="Glavina Del Rio T."/>
            <person name="Nolan M."/>
            <person name="Chen F."/>
            <person name="Lucas S."/>
            <person name="Tice H."/>
            <person name="Cheng J.F."/>
            <person name="Land M."/>
            <person name="Hauser L."/>
            <person name="Chang Y.J."/>
            <person name="Jeffries C.D."/>
            <person name="Kopitz M."/>
            <person name="Bruce D."/>
            <person name="Goodwin L."/>
            <person name="Pitluck S."/>
            <person name="Ovchinnikova G."/>
            <person name="Pati A."/>
            <person name="Ivanova N."/>
            <person name="Mavrommatis K."/>
            <person name="Chen A."/>
            <person name="Palaniappan K."/>
            <person name="Chain P."/>
            <person name="Bristow J."/>
            <person name="Eisen J.A."/>
            <person name="Markowitz V."/>
            <person name="Hugenholtz P."/>
            <person name="Goker M."/>
            <person name="Rohde M."/>
            <person name="Kyrpides N.C."/>
            <person name="Klenk H.P."/>
        </authorList>
    </citation>
    <scope>NUCLEOTIDE SEQUENCE [LARGE SCALE GENOMIC DNA]</scope>
    <source>
        <strain evidence="3">ATCC 700827 / DSM 18053 / CIP 107007 / KCTC 52180 / NS114</strain>
    </source>
</reference>
<organism evidence="2 3">
    <name type="scientific">Dyadobacter fermentans (strain ATCC 700827 / DSM 18053 / CIP 107007 / KCTC 52180 / NS114)</name>
    <dbReference type="NCBI Taxonomy" id="471854"/>
    <lineage>
        <taxon>Bacteria</taxon>
        <taxon>Pseudomonadati</taxon>
        <taxon>Bacteroidota</taxon>
        <taxon>Cytophagia</taxon>
        <taxon>Cytophagales</taxon>
        <taxon>Spirosomataceae</taxon>
        <taxon>Dyadobacter</taxon>
    </lineage>
</organism>
<dbReference type="KEGG" id="dfe:Dfer_0727"/>
<dbReference type="AlphaFoldDB" id="C6W1D2"/>
<dbReference type="SUPFAM" id="SSF101898">
    <property type="entry name" value="NHL repeat"/>
    <property type="match status" value="1"/>
</dbReference>
<dbReference type="OrthoDB" id="928769at2"/>
<dbReference type="NCBIfam" id="NF033206">
    <property type="entry name" value="ScyE_fam"/>
    <property type="match status" value="1"/>
</dbReference>
<dbReference type="EMBL" id="CP001619">
    <property type="protein sequence ID" value="ACT91989.1"/>
    <property type="molecule type" value="Genomic_DNA"/>
</dbReference>
<evidence type="ECO:0000313" key="3">
    <source>
        <dbReference type="Proteomes" id="UP000002011"/>
    </source>
</evidence>
<evidence type="ECO:0000313" key="2">
    <source>
        <dbReference type="EMBL" id="ACT91989.1"/>
    </source>
</evidence>
<feature type="signal peptide" evidence="1">
    <location>
        <begin position="1"/>
        <end position="19"/>
    </location>
</feature>
<dbReference type="Gene3D" id="2.120.10.30">
    <property type="entry name" value="TolB, C-terminal domain"/>
    <property type="match status" value="1"/>
</dbReference>